<dbReference type="Proteomes" id="UP000600214">
    <property type="component" value="Unassembled WGS sequence"/>
</dbReference>
<organism evidence="6 7">
    <name type="scientific">Dyadobacter endophyticus</name>
    <dbReference type="NCBI Taxonomy" id="1749036"/>
    <lineage>
        <taxon>Bacteria</taxon>
        <taxon>Pseudomonadati</taxon>
        <taxon>Bacteroidota</taxon>
        <taxon>Cytophagia</taxon>
        <taxon>Cytophagales</taxon>
        <taxon>Spirosomataceae</taxon>
        <taxon>Dyadobacter</taxon>
    </lineage>
</organism>
<accession>A0ABQ1Z670</accession>
<proteinExistence type="predicted"/>
<dbReference type="Pfam" id="PF16925">
    <property type="entry name" value="TetR_C_13"/>
    <property type="match status" value="1"/>
</dbReference>
<dbReference type="PROSITE" id="PS50977">
    <property type="entry name" value="HTH_TETR_2"/>
    <property type="match status" value="1"/>
</dbReference>
<keyword evidence="2 4" id="KW-0238">DNA-binding</keyword>
<dbReference type="PANTHER" id="PTHR47506">
    <property type="entry name" value="TRANSCRIPTIONAL REGULATORY PROTEIN"/>
    <property type="match status" value="1"/>
</dbReference>
<feature type="domain" description="HTH tetR-type" evidence="5">
    <location>
        <begin position="5"/>
        <end position="65"/>
    </location>
</feature>
<evidence type="ECO:0000256" key="3">
    <source>
        <dbReference type="ARBA" id="ARBA00023163"/>
    </source>
</evidence>
<evidence type="ECO:0000256" key="2">
    <source>
        <dbReference type="ARBA" id="ARBA00023125"/>
    </source>
</evidence>
<dbReference type="InterPro" id="IPR001647">
    <property type="entry name" value="HTH_TetR"/>
</dbReference>
<dbReference type="InterPro" id="IPR011075">
    <property type="entry name" value="TetR_C"/>
</dbReference>
<dbReference type="SUPFAM" id="SSF46689">
    <property type="entry name" value="Homeodomain-like"/>
    <property type="match status" value="1"/>
</dbReference>
<evidence type="ECO:0000256" key="4">
    <source>
        <dbReference type="PROSITE-ProRule" id="PRU00335"/>
    </source>
</evidence>
<comment type="caution">
    <text evidence="6">The sequence shown here is derived from an EMBL/GenBank/DDBJ whole genome shotgun (WGS) entry which is preliminary data.</text>
</comment>
<dbReference type="EMBL" id="BMIA01000004">
    <property type="protein sequence ID" value="GGH48588.1"/>
    <property type="molecule type" value="Genomic_DNA"/>
</dbReference>
<reference evidence="7" key="1">
    <citation type="journal article" date="2019" name="Int. J. Syst. Evol. Microbiol.">
        <title>The Global Catalogue of Microorganisms (GCM) 10K type strain sequencing project: providing services to taxonomists for standard genome sequencing and annotation.</title>
        <authorList>
            <consortium name="The Broad Institute Genomics Platform"/>
            <consortium name="The Broad Institute Genome Sequencing Center for Infectious Disease"/>
            <person name="Wu L."/>
            <person name="Ma J."/>
        </authorList>
    </citation>
    <scope>NUCLEOTIDE SEQUENCE [LARGE SCALE GENOMIC DNA]</scope>
    <source>
        <strain evidence="7">CGMCC 1.15288</strain>
    </source>
</reference>
<gene>
    <name evidence="6" type="ORF">GCM10007423_49910</name>
</gene>
<evidence type="ECO:0000313" key="7">
    <source>
        <dbReference type="Proteomes" id="UP000600214"/>
    </source>
</evidence>
<keyword evidence="7" id="KW-1185">Reference proteome</keyword>
<keyword evidence="3" id="KW-0804">Transcription</keyword>
<name>A0ABQ1Z670_9BACT</name>
<dbReference type="InterPro" id="IPR009057">
    <property type="entry name" value="Homeodomain-like_sf"/>
</dbReference>
<dbReference type="PRINTS" id="PR00455">
    <property type="entry name" value="HTHTETR"/>
</dbReference>
<dbReference type="Pfam" id="PF00440">
    <property type="entry name" value="TetR_N"/>
    <property type="match status" value="1"/>
</dbReference>
<dbReference type="RefSeq" id="WP_188937536.1">
    <property type="nucleotide sequence ID" value="NZ_BMIA01000004.1"/>
</dbReference>
<protein>
    <submittedName>
        <fullName evidence="6">Transcriptional regulator, TetR family protein</fullName>
    </submittedName>
</protein>
<evidence type="ECO:0000256" key="1">
    <source>
        <dbReference type="ARBA" id="ARBA00023015"/>
    </source>
</evidence>
<evidence type="ECO:0000259" key="5">
    <source>
        <dbReference type="PROSITE" id="PS50977"/>
    </source>
</evidence>
<sequence>MTKKLGPRERILETATRLFHSQGYNNTGINQILAEANVAKASLYQHFGSKDELGVVYLKEGREEWFSGIEQWTSAKKAPGQKLTACFDFLEYALQKDNYLGCKFINILSEVGGNSPLMFKEIIEHKAKLRQYMKGFVEKALEGDGGLDVDFVGDSIYLLYEGAIVESKIYRDTWPVKKARKMAEVLLKRI</sequence>
<dbReference type="Gene3D" id="1.10.357.10">
    <property type="entry name" value="Tetracycline Repressor, domain 2"/>
    <property type="match status" value="1"/>
</dbReference>
<evidence type="ECO:0000313" key="6">
    <source>
        <dbReference type="EMBL" id="GGH48588.1"/>
    </source>
</evidence>
<keyword evidence="1" id="KW-0805">Transcription regulation</keyword>
<dbReference type="InterPro" id="IPR036271">
    <property type="entry name" value="Tet_transcr_reg_TetR-rel_C_sf"/>
</dbReference>
<feature type="DNA-binding region" description="H-T-H motif" evidence="4">
    <location>
        <begin position="28"/>
        <end position="47"/>
    </location>
</feature>
<dbReference type="PANTHER" id="PTHR47506:SF6">
    <property type="entry name" value="HTH-TYPE TRANSCRIPTIONAL REPRESSOR NEMR"/>
    <property type="match status" value="1"/>
</dbReference>
<dbReference type="SUPFAM" id="SSF48498">
    <property type="entry name" value="Tetracyclin repressor-like, C-terminal domain"/>
    <property type="match status" value="1"/>
</dbReference>